<accession>A0A2V4ADL2</accession>
<dbReference type="Pfam" id="PF12710">
    <property type="entry name" value="HAD"/>
    <property type="match status" value="1"/>
</dbReference>
<evidence type="ECO:0000313" key="2">
    <source>
        <dbReference type="Proteomes" id="UP000248079"/>
    </source>
</evidence>
<dbReference type="SUPFAM" id="SSF56784">
    <property type="entry name" value="HAD-like"/>
    <property type="match status" value="1"/>
</dbReference>
<dbReference type="NCBIfam" id="TIGR01488">
    <property type="entry name" value="HAD-SF-IB"/>
    <property type="match status" value="1"/>
</dbReference>
<reference evidence="1 2" key="1">
    <citation type="submission" date="2018-05" db="EMBL/GenBank/DDBJ databases">
        <title>Marinifilum breve JC075T sp. nov., a marine bacterium isolated from Yongle Blue Hole in the South China Sea.</title>
        <authorList>
            <person name="Fu T."/>
        </authorList>
    </citation>
    <scope>NUCLEOTIDE SEQUENCE [LARGE SCALE GENOMIC DNA]</scope>
    <source>
        <strain evidence="1 2">JC075</strain>
    </source>
</reference>
<protein>
    <recommendedName>
        <fullName evidence="3">HAD-IB family hydrolase</fullName>
    </recommendedName>
</protein>
<dbReference type="AlphaFoldDB" id="A0A2V4ADL2"/>
<evidence type="ECO:0008006" key="3">
    <source>
        <dbReference type="Google" id="ProtNLM"/>
    </source>
</evidence>
<name>A0A2V4ADL2_9BACT</name>
<gene>
    <name evidence="1" type="ORF">DF185_05625</name>
</gene>
<dbReference type="EMBL" id="QFLI01000002">
    <property type="protein sequence ID" value="PXY02124.1"/>
    <property type="molecule type" value="Genomic_DNA"/>
</dbReference>
<comment type="caution">
    <text evidence="1">The sequence shown here is derived from an EMBL/GenBank/DDBJ whole genome shotgun (WGS) entry which is preliminary data.</text>
</comment>
<evidence type="ECO:0000313" key="1">
    <source>
        <dbReference type="EMBL" id="PXY02124.1"/>
    </source>
</evidence>
<proteinExistence type="predicted"/>
<organism evidence="1 2">
    <name type="scientific">Marinifilum breve</name>
    <dbReference type="NCBI Taxonomy" id="2184082"/>
    <lineage>
        <taxon>Bacteria</taxon>
        <taxon>Pseudomonadati</taxon>
        <taxon>Bacteroidota</taxon>
        <taxon>Bacteroidia</taxon>
        <taxon>Marinilabiliales</taxon>
        <taxon>Marinifilaceae</taxon>
    </lineage>
</organism>
<dbReference type="InterPro" id="IPR023214">
    <property type="entry name" value="HAD_sf"/>
</dbReference>
<dbReference type="RefSeq" id="WP_110359758.1">
    <property type="nucleotide sequence ID" value="NZ_QFLI01000002.1"/>
</dbReference>
<sequence length="228" mass="27115">MDRRETIVFDFDRTLTTFDTTLDFFQFCGRKKSFFLLRYYLYLFLWLMQKLELISNLQLKNWGVKLFIQPYHTEEMHQLAKEFSSRIKLNQIYDYNFKNECSNARVIIVSAAFKIFLEQLFPNIEIIATSLAIKEGRYFKIEEHIYGEKKAFKLLEKGVDKIDRIYTDSKSDLSMALMSAECYLVVNSKIKSITSNSCFDHACENTLKSKKIDYWSILFCRYQNLGLK</sequence>
<dbReference type="Gene3D" id="1.20.1440.100">
    <property type="entry name" value="SG protein - dephosphorylation function"/>
    <property type="match status" value="1"/>
</dbReference>
<keyword evidence="2" id="KW-1185">Reference proteome</keyword>
<dbReference type="Gene3D" id="3.40.50.1000">
    <property type="entry name" value="HAD superfamily/HAD-like"/>
    <property type="match status" value="1"/>
</dbReference>
<dbReference type="InterPro" id="IPR036412">
    <property type="entry name" value="HAD-like_sf"/>
</dbReference>
<dbReference type="OrthoDB" id="9794212at2"/>
<dbReference type="Proteomes" id="UP000248079">
    <property type="component" value="Unassembled WGS sequence"/>
</dbReference>